<accession>A0A178IHM1</accession>
<protein>
    <recommendedName>
        <fullName evidence="1">LptD C-terminal domain-containing protein</fullName>
    </recommendedName>
</protein>
<dbReference type="EMBL" id="LRRQ01000094">
    <property type="protein sequence ID" value="OAM89470.1"/>
    <property type="molecule type" value="Genomic_DNA"/>
</dbReference>
<proteinExistence type="predicted"/>
<dbReference type="AlphaFoldDB" id="A0A178IHM1"/>
<name>A0A178IHM1_9BACT</name>
<dbReference type="InterPro" id="IPR007543">
    <property type="entry name" value="LptD_C"/>
</dbReference>
<evidence type="ECO:0000313" key="3">
    <source>
        <dbReference type="Proteomes" id="UP000078486"/>
    </source>
</evidence>
<evidence type="ECO:0000313" key="2">
    <source>
        <dbReference type="EMBL" id="OAM89470.1"/>
    </source>
</evidence>
<sequence length="720" mass="80434">MQKHAYHQTCPPRRARLCLALVTRRITRIAILAVSIAAQRLPAVPEGGPEFNAGSFDTDPATGEYVGTGDARLDYQGALLTADEIRYHPRTQTATARGHVELTRAGQRVVAGEIAYRFPDQTFSASDIRLGEFPFYVSGERASGTPSEVTLANARITYTEPGPFAPALNAGTLVYGPDRRIRTHDTSLGIGPVTLLPLPRLSQPLGGSSLSRIDARLGQRGNLGFFLGLGIEVPVLEGVEAGGAATFHTKRGLLIGPTATYDTTLLGGRAAGSLDTGYIHDYGDRLTDVLGRPIQPDRGFVAWTHHQDITENFSVFGEIHYWSDSEVTRDFRSGEFYRLQHPDNFLEANYTGRNYVISLLARAQLNSYHSVQQRLPELRFDLLPVASGLGIYQRLQLSAASLTDDSPSGEPTIDSNRFDGYYALERPVAFGDWGAFTPVIGGRLTHYADANPGDGASHYTRALGEIGFDASLRASGVFNYKNEQWRIDGLRHLVTPRLSYRYIPRADKGRPFIPAIDDRTFTTYLQPLGLGDQRYIDELRPTNTLRIGLDQTLQTRHPEYGSRDLAMLNLAADLRFGNTEDAGEHDLSDLHAEFALMPATWLRFDFFTSLDSRDFTLREFNAGLTVHDGELWSFTLSNEYLHSQIEEYVGEFRYRFNEVWLGYLRLHYDARESRFNERTIGLIQNIANGLWTIRYGVTMYDGNTRESDFGFNINVTIARF</sequence>
<dbReference type="PANTHER" id="PTHR30189">
    <property type="entry name" value="LPS-ASSEMBLY PROTEIN"/>
    <property type="match status" value="1"/>
</dbReference>
<dbReference type="GO" id="GO:0061024">
    <property type="term" value="P:membrane organization"/>
    <property type="evidence" value="ECO:0007669"/>
    <property type="project" value="InterPro"/>
</dbReference>
<dbReference type="GO" id="GO:0009279">
    <property type="term" value="C:cell outer membrane"/>
    <property type="evidence" value="ECO:0007669"/>
    <property type="project" value="TreeGrafter"/>
</dbReference>
<gene>
    <name evidence="2" type="ORF">AW736_08760</name>
</gene>
<evidence type="ECO:0000259" key="1">
    <source>
        <dbReference type="Pfam" id="PF04453"/>
    </source>
</evidence>
<dbReference type="InterPro" id="IPR050218">
    <property type="entry name" value="LptD"/>
</dbReference>
<reference evidence="2 3" key="1">
    <citation type="submission" date="2016-01" db="EMBL/GenBank/DDBJ databases">
        <title>High potential of lignocellulose degradation of a new Verrucomicrobia species.</title>
        <authorList>
            <person name="Wang Y."/>
            <person name="Shi Y."/>
            <person name="Qiu Z."/>
            <person name="Liu S."/>
            <person name="Yang H."/>
        </authorList>
    </citation>
    <scope>NUCLEOTIDE SEQUENCE [LARGE SCALE GENOMIC DNA]</scope>
    <source>
        <strain evidence="2 3">TSB47</strain>
    </source>
</reference>
<dbReference type="Pfam" id="PF04453">
    <property type="entry name" value="LptD"/>
    <property type="match status" value="1"/>
</dbReference>
<organism evidence="2 3">
    <name type="scientific">Termitidicoccus mucosus</name>
    <dbReference type="NCBI Taxonomy" id="1184151"/>
    <lineage>
        <taxon>Bacteria</taxon>
        <taxon>Pseudomonadati</taxon>
        <taxon>Verrucomicrobiota</taxon>
        <taxon>Opitutia</taxon>
        <taxon>Opitutales</taxon>
        <taxon>Opitutaceae</taxon>
        <taxon>Termitidicoccus</taxon>
    </lineage>
</organism>
<dbReference type="GO" id="GO:1990351">
    <property type="term" value="C:transporter complex"/>
    <property type="evidence" value="ECO:0007669"/>
    <property type="project" value="TreeGrafter"/>
</dbReference>
<dbReference type="STRING" id="1184151.AW736_08760"/>
<dbReference type="Proteomes" id="UP000078486">
    <property type="component" value="Unassembled WGS sequence"/>
</dbReference>
<keyword evidence="3" id="KW-1185">Reference proteome</keyword>
<comment type="caution">
    <text evidence="2">The sequence shown here is derived from an EMBL/GenBank/DDBJ whole genome shotgun (WGS) entry which is preliminary data.</text>
</comment>
<feature type="domain" description="LptD C-terminal" evidence="1">
    <location>
        <begin position="297"/>
        <end position="653"/>
    </location>
</feature>
<dbReference type="PANTHER" id="PTHR30189:SF1">
    <property type="entry name" value="LPS-ASSEMBLY PROTEIN LPTD"/>
    <property type="match status" value="1"/>
</dbReference>